<comment type="caution">
    <text evidence="7">The sequence shown here is derived from an EMBL/GenBank/DDBJ whole genome shotgun (WGS) entry which is preliminary data.</text>
</comment>
<dbReference type="GO" id="GO:0032259">
    <property type="term" value="P:methylation"/>
    <property type="evidence" value="ECO:0007669"/>
    <property type="project" value="UniProtKB-KW"/>
</dbReference>
<dbReference type="PANTHER" id="PTHR11061:SF49">
    <property type="entry name" value="23S RRNA (URACIL(1939)-C(5))-METHYLTRANSFERASE RLMD"/>
    <property type="match status" value="1"/>
</dbReference>
<reference evidence="7" key="1">
    <citation type="submission" date="2013-04" db="EMBL/GenBank/DDBJ databases">
        <title>The genome sequencing project of 58 acetic acid bacteria.</title>
        <authorList>
            <person name="Okamoto-Kainuma A."/>
            <person name="Ishikawa M."/>
            <person name="Umino S."/>
            <person name="Koizumi Y."/>
            <person name="Shiwa Y."/>
            <person name="Yoshikawa H."/>
            <person name="Matsutani M."/>
            <person name="Matsushita K."/>
        </authorList>
    </citation>
    <scope>NUCLEOTIDE SEQUENCE</scope>
    <source>
        <strain evidence="7">NBRC 106556</strain>
    </source>
</reference>
<feature type="binding site" evidence="6">
    <location>
        <position position="313"/>
    </location>
    <ligand>
        <name>S-adenosyl-L-methionine</name>
        <dbReference type="ChEBI" id="CHEBI:59789"/>
    </ligand>
</feature>
<name>A0ABQ0QKL8_9PROT</name>
<evidence type="ECO:0000256" key="6">
    <source>
        <dbReference type="PROSITE-ProRule" id="PRU01024"/>
    </source>
</evidence>
<keyword evidence="3 6" id="KW-0808">Transferase</keyword>
<evidence type="ECO:0000256" key="3">
    <source>
        <dbReference type="ARBA" id="ARBA00022679"/>
    </source>
</evidence>
<keyword evidence="5" id="KW-0411">Iron-sulfur</keyword>
<feature type="binding site" evidence="6">
    <location>
        <position position="293"/>
    </location>
    <ligand>
        <name>S-adenosyl-L-methionine</name>
        <dbReference type="ChEBI" id="CHEBI:59789"/>
    </ligand>
</feature>
<keyword evidence="1" id="KW-0479">Metal-binding</keyword>
<dbReference type="GO" id="GO:0008168">
    <property type="term" value="F:methyltransferase activity"/>
    <property type="evidence" value="ECO:0007669"/>
    <property type="project" value="UniProtKB-KW"/>
</dbReference>
<comment type="similarity">
    <text evidence="6">Belongs to the class I-like SAM-binding methyltransferase superfamily. RNA M5U methyltransferase family.</text>
</comment>
<dbReference type="SUPFAM" id="SSF50249">
    <property type="entry name" value="Nucleic acid-binding proteins"/>
    <property type="match status" value="1"/>
</dbReference>
<feature type="active site" description="Nucleophile" evidence="6">
    <location>
        <position position="383"/>
    </location>
</feature>
<dbReference type="Gene3D" id="3.40.50.150">
    <property type="entry name" value="Vaccinia Virus protein VP39"/>
    <property type="match status" value="1"/>
</dbReference>
<gene>
    <name evidence="7" type="ORF">AA106556_1686</name>
</gene>
<dbReference type="InterPro" id="IPR010280">
    <property type="entry name" value="U5_MeTrfase_fam"/>
</dbReference>
<evidence type="ECO:0000313" key="8">
    <source>
        <dbReference type="Proteomes" id="UP001062443"/>
    </source>
</evidence>
<evidence type="ECO:0000256" key="5">
    <source>
        <dbReference type="ARBA" id="ARBA00023014"/>
    </source>
</evidence>
<feature type="binding site" evidence="6">
    <location>
        <position position="263"/>
    </location>
    <ligand>
        <name>S-adenosyl-L-methionine</name>
        <dbReference type="ChEBI" id="CHEBI:59789"/>
    </ligand>
</feature>
<dbReference type="InterPro" id="IPR012340">
    <property type="entry name" value="NA-bd_OB-fold"/>
</dbReference>
<evidence type="ECO:0000313" key="7">
    <source>
        <dbReference type="EMBL" id="GBR48093.1"/>
    </source>
</evidence>
<dbReference type="Pfam" id="PF05958">
    <property type="entry name" value="tRNA_U5-meth_tr"/>
    <property type="match status" value="1"/>
</dbReference>
<dbReference type="SUPFAM" id="SSF53335">
    <property type="entry name" value="S-adenosyl-L-methionine-dependent methyltransferases"/>
    <property type="match status" value="1"/>
</dbReference>
<dbReference type="PROSITE" id="PS51687">
    <property type="entry name" value="SAM_MT_RNA_M5U"/>
    <property type="match status" value="1"/>
</dbReference>
<evidence type="ECO:0000256" key="1">
    <source>
        <dbReference type="ARBA" id="ARBA00022485"/>
    </source>
</evidence>
<organism evidence="7 8">
    <name type="scientific">Neokomagataea tanensis NBRC 106556</name>
    <dbReference type="NCBI Taxonomy" id="1223519"/>
    <lineage>
        <taxon>Bacteria</taxon>
        <taxon>Pseudomonadati</taxon>
        <taxon>Pseudomonadota</taxon>
        <taxon>Alphaproteobacteria</taxon>
        <taxon>Acetobacterales</taxon>
        <taxon>Acetobacteraceae</taxon>
        <taxon>Neokomagataea</taxon>
    </lineage>
</organism>
<dbReference type="PANTHER" id="PTHR11061">
    <property type="entry name" value="RNA M5U METHYLTRANSFERASE"/>
    <property type="match status" value="1"/>
</dbReference>
<keyword evidence="8" id="KW-1185">Reference proteome</keyword>
<sequence length="447" mass="48886">MMVGIMAMNNMENGVLNTKIEGLGTTGDGVFYHNGKTYFLPNTLPGETVSFRFTGETPELITVLEPSNNRVTPPCTLFEACGGCSVQHMTLPALLDWKTDRITRLFDSVFVNPPTPDQYQAPPRTRRRMDLAIQRVTGGVHIGLHARAGEPVDMSECDVLTPELFDLLTPLREVLSGIGAITGRADLQINLLDTGPDLTLSTPAPLTTADRTKLAAFAREHTIRRIAWTPLGKREIETVAQSRAPYIRFGSADVTPPPAAFLQASKESEKAIQNAVLAGLPTLNKKDIIVELYAGCGTLTLPLSDQGRVIAYEGDAEAAASLRTASGGRRIDAHMRDLVRQPLLPHDLKTARVVVLDPPYTGAGPQIEPLARSTVRDIIYVSCNPAALKKDLQTLHKAGFELIRSTVVDQFLWSTEIETVVVLSRDPKRIKRENSRRNRSAPSHSDS</sequence>
<dbReference type="Gene3D" id="2.40.50.140">
    <property type="entry name" value="Nucleic acid-binding proteins"/>
    <property type="match status" value="1"/>
</dbReference>
<feature type="binding site" evidence="6">
    <location>
        <position position="357"/>
    </location>
    <ligand>
        <name>S-adenosyl-L-methionine</name>
        <dbReference type="ChEBI" id="CHEBI:59789"/>
    </ligand>
</feature>
<keyword evidence="1" id="KW-0004">4Fe-4S</keyword>
<dbReference type="InterPro" id="IPR029063">
    <property type="entry name" value="SAM-dependent_MTases_sf"/>
</dbReference>
<protein>
    <submittedName>
        <fullName evidence="7">Ribosomal large subunit 23S rRNA methyltransferase</fullName>
    </submittedName>
</protein>
<dbReference type="Proteomes" id="UP001062443">
    <property type="component" value="Unassembled WGS sequence"/>
</dbReference>
<accession>A0ABQ0QKL8</accession>
<dbReference type="Gene3D" id="2.40.50.1070">
    <property type="match status" value="1"/>
</dbReference>
<evidence type="ECO:0000256" key="4">
    <source>
        <dbReference type="ARBA" id="ARBA00022691"/>
    </source>
</evidence>
<proteinExistence type="inferred from homology"/>
<keyword evidence="4 6" id="KW-0949">S-adenosyl-L-methionine</keyword>
<keyword evidence="2 6" id="KW-0489">Methyltransferase</keyword>
<evidence type="ECO:0000256" key="2">
    <source>
        <dbReference type="ARBA" id="ARBA00022603"/>
    </source>
</evidence>
<dbReference type="EMBL" id="BAQB01000022">
    <property type="protein sequence ID" value="GBR48093.1"/>
    <property type="molecule type" value="Genomic_DNA"/>
</dbReference>
<keyword evidence="1" id="KW-0408">Iron</keyword>